<dbReference type="RefSeq" id="WP_286304954.1">
    <property type="nucleotide sequence ID" value="NZ_AP027741.1"/>
</dbReference>
<feature type="transmembrane region" description="Helical" evidence="10">
    <location>
        <begin position="388"/>
        <end position="413"/>
    </location>
</feature>
<comment type="similarity">
    <text evidence="2">Belongs to the oxidase-dependent Fe transporter (OFeT) (TC 9.A.10.1) family.</text>
</comment>
<evidence type="ECO:0000256" key="2">
    <source>
        <dbReference type="ARBA" id="ARBA00008333"/>
    </source>
</evidence>
<comment type="subcellular location">
    <subcellularLocation>
        <location evidence="1">Membrane</location>
        <topology evidence="1">Multi-pass membrane protein</topology>
    </subcellularLocation>
</comment>
<feature type="transmembrane region" description="Helical" evidence="10">
    <location>
        <begin position="21"/>
        <end position="40"/>
    </location>
</feature>
<evidence type="ECO:0000256" key="8">
    <source>
        <dbReference type="ARBA" id="ARBA00023136"/>
    </source>
</evidence>
<feature type="transmembrane region" description="Helical" evidence="10">
    <location>
        <begin position="570"/>
        <end position="593"/>
    </location>
</feature>
<feature type="domain" description="Cytochrome c" evidence="11">
    <location>
        <begin position="145"/>
        <end position="323"/>
    </location>
</feature>
<dbReference type="InterPro" id="IPR009056">
    <property type="entry name" value="Cyt_c-like_dom"/>
</dbReference>
<keyword evidence="6 10" id="KW-1133">Transmembrane helix</keyword>
<evidence type="ECO:0000256" key="1">
    <source>
        <dbReference type="ARBA" id="ARBA00004141"/>
    </source>
</evidence>
<dbReference type="PANTHER" id="PTHR31632:SF2">
    <property type="entry name" value="PLASMA MEMBRANE IRON PERMEASE"/>
    <property type="match status" value="1"/>
</dbReference>
<comment type="caution">
    <text evidence="12">The sequence shown here is derived from an EMBL/GenBank/DDBJ whole genome shotgun (WGS) entry which is preliminary data.</text>
</comment>
<evidence type="ECO:0000256" key="6">
    <source>
        <dbReference type="ARBA" id="ARBA00022989"/>
    </source>
</evidence>
<sequence>MIDTTTLAGANKNVFRFDRRITTGLIISLMMMLSFIHAAHANDAQSETRQLMQIAEYVGADYSAAVANGEVINEAEYSEMTEFSALAVEKTRQLENGQHALEAALKLQQAVTNKQNPDVIHAITVDLRNILIKLSPDVSLPSELLPIQQVKQLYQQNCSACHGAMGQGDGTLAASLDPTPTNFTDKDRAMNRSVIGLYDAITNGIEGTAMVALSHLDEKQRWSLAFYAGSLAFQDHTGMATVPTAMTIQDFVSNSPQTLLNKYPTLDDDTVAQLRSHPEPLFASNDPLAMAKQQLKAAHTSYLSGDYKAAQALAVSAYLDGFELAENALDAYDPQLRKDIEKSMMAFRQLTAQSEKQDDITALLEQTNHQLSQAQDLLSADTLSDSTLFTASLVILLREGLEAMLVVLALVTVLVKTERRDAVKYVHAGWVFALIAGVATWWAAQNLISISGASREIMEGVGALMAAVILFYVGFWMHSKTNAAAWQAYINQHVHRHLSKGTLWGLAGLSFIAVYREVFETVLFYQALLTQSAASQSMSIATGFVTAVVILGLLFWVFVKYSLRLPIRTFFTFSTYLMLALSFVLIGKAVAALQEADLISISSLPVDFALSWLGIYSTWEGLSAQLVIVMLSLLILMGIRPFGNKETA</sequence>
<evidence type="ECO:0000313" key="13">
    <source>
        <dbReference type="Proteomes" id="UP001501476"/>
    </source>
</evidence>
<dbReference type="InterPro" id="IPR036909">
    <property type="entry name" value="Cyt_c-like_dom_sf"/>
</dbReference>
<dbReference type="Pfam" id="PF03239">
    <property type="entry name" value="FTR1"/>
    <property type="match status" value="1"/>
</dbReference>
<dbReference type="PROSITE" id="PS51007">
    <property type="entry name" value="CYTC"/>
    <property type="match status" value="1"/>
</dbReference>
<keyword evidence="5 9" id="KW-0479">Metal-binding</keyword>
<evidence type="ECO:0000256" key="10">
    <source>
        <dbReference type="SAM" id="Phobius"/>
    </source>
</evidence>
<dbReference type="SUPFAM" id="SSF46626">
    <property type="entry name" value="Cytochrome c"/>
    <property type="match status" value="1"/>
</dbReference>
<keyword evidence="3 9" id="KW-0349">Heme</keyword>
<keyword evidence="4 10" id="KW-0812">Transmembrane</keyword>
<keyword evidence="8 10" id="KW-0472">Membrane</keyword>
<keyword evidence="7 9" id="KW-0408">Iron</keyword>
<keyword evidence="13" id="KW-1185">Reference proteome</keyword>
<proteinExistence type="inferred from homology"/>
<dbReference type="PANTHER" id="PTHR31632">
    <property type="entry name" value="IRON TRANSPORTER FTH1"/>
    <property type="match status" value="1"/>
</dbReference>
<evidence type="ECO:0000256" key="3">
    <source>
        <dbReference type="ARBA" id="ARBA00022617"/>
    </source>
</evidence>
<dbReference type="Pfam" id="PF00034">
    <property type="entry name" value="Cytochrom_C"/>
    <property type="match status" value="1"/>
</dbReference>
<feature type="transmembrane region" description="Helical" evidence="10">
    <location>
        <begin position="457"/>
        <end position="477"/>
    </location>
</feature>
<dbReference type="Proteomes" id="UP001501476">
    <property type="component" value="Unassembled WGS sequence"/>
</dbReference>
<evidence type="ECO:0000256" key="9">
    <source>
        <dbReference type="PROSITE-ProRule" id="PRU00433"/>
    </source>
</evidence>
<organism evidence="12 13">
    <name type="scientific">Methylophaga marina</name>
    <dbReference type="NCBI Taxonomy" id="45495"/>
    <lineage>
        <taxon>Bacteria</taxon>
        <taxon>Pseudomonadati</taxon>
        <taxon>Pseudomonadota</taxon>
        <taxon>Gammaproteobacteria</taxon>
        <taxon>Thiotrichales</taxon>
        <taxon>Piscirickettsiaceae</taxon>
        <taxon>Methylophaga</taxon>
    </lineage>
</organism>
<name>A0ABN0TDZ8_9GAMM</name>
<accession>A0ABN0TDZ8</accession>
<reference evidence="12 13" key="1">
    <citation type="journal article" date="2019" name="Int. J. Syst. Evol. Microbiol.">
        <title>The Global Catalogue of Microorganisms (GCM) 10K type strain sequencing project: providing services to taxonomists for standard genome sequencing and annotation.</title>
        <authorList>
            <consortium name="The Broad Institute Genomics Platform"/>
            <consortium name="The Broad Institute Genome Sequencing Center for Infectious Disease"/>
            <person name="Wu L."/>
            <person name="Ma J."/>
        </authorList>
    </citation>
    <scope>NUCLEOTIDE SEQUENCE [LARGE SCALE GENOMIC DNA]</scope>
    <source>
        <strain evidence="12 13">JCM 6886</strain>
    </source>
</reference>
<evidence type="ECO:0000313" key="12">
    <source>
        <dbReference type="EMBL" id="GAA0219299.1"/>
    </source>
</evidence>
<dbReference type="Gene3D" id="1.10.760.10">
    <property type="entry name" value="Cytochrome c-like domain"/>
    <property type="match status" value="1"/>
</dbReference>
<dbReference type="EMBL" id="BAAADG010000003">
    <property type="protein sequence ID" value="GAA0219299.1"/>
    <property type="molecule type" value="Genomic_DNA"/>
</dbReference>
<evidence type="ECO:0000259" key="11">
    <source>
        <dbReference type="PROSITE" id="PS51007"/>
    </source>
</evidence>
<gene>
    <name evidence="12" type="ORF">GCM10008964_08680</name>
</gene>
<feature type="transmembrane region" description="Helical" evidence="10">
    <location>
        <begin position="538"/>
        <end position="558"/>
    </location>
</feature>
<evidence type="ECO:0000256" key="5">
    <source>
        <dbReference type="ARBA" id="ARBA00022723"/>
    </source>
</evidence>
<feature type="transmembrane region" description="Helical" evidence="10">
    <location>
        <begin position="498"/>
        <end position="518"/>
    </location>
</feature>
<dbReference type="InterPro" id="IPR004923">
    <property type="entry name" value="FTR1/Fip1/EfeU"/>
</dbReference>
<evidence type="ECO:0000256" key="4">
    <source>
        <dbReference type="ARBA" id="ARBA00022692"/>
    </source>
</evidence>
<feature type="transmembrane region" description="Helical" evidence="10">
    <location>
        <begin position="425"/>
        <end position="445"/>
    </location>
</feature>
<protein>
    <submittedName>
        <fullName evidence="12">Cytochrome c/FTR1 family iron permease</fullName>
    </submittedName>
</protein>
<evidence type="ECO:0000256" key="7">
    <source>
        <dbReference type="ARBA" id="ARBA00023004"/>
    </source>
</evidence>
<feature type="transmembrane region" description="Helical" evidence="10">
    <location>
        <begin position="613"/>
        <end position="636"/>
    </location>
</feature>